<evidence type="ECO:0000256" key="12">
    <source>
        <dbReference type="ARBA" id="ARBA00044550"/>
    </source>
</evidence>
<dbReference type="AlphaFoldDB" id="A0AAW4W3Q5"/>
<gene>
    <name evidence="15" type="ORF">LKD22_12045</name>
</gene>
<dbReference type="Gene3D" id="3.40.50.300">
    <property type="entry name" value="P-loop containing nucleotide triphosphate hydrolases"/>
    <property type="match status" value="2"/>
</dbReference>
<organism evidence="15 16">
    <name type="scientific">Agathobaculum butyriciproducens</name>
    <dbReference type="NCBI Taxonomy" id="1628085"/>
    <lineage>
        <taxon>Bacteria</taxon>
        <taxon>Bacillati</taxon>
        <taxon>Bacillota</taxon>
        <taxon>Clostridia</taxon>
        <taxon>Eubacteriales</taxon>
        <taxon>Butyricicoccaceae</taxon>
        <taxon>Agathobaculum</taxon>
    </lineage>
</organism>
<dbReference type="GO" id="GO:0016787">
    <property type="term" value="F:hydrolase activity"/>
    <property type="evidence" value="ECO:0007669"/>
    <property type="project" value="UniProtKB-KW"/>
</dbReference>
<keyword evidence="16" id="KW-1185">Reference proteome</keyword>
<accession>A0AAW4W3Q5</accession>
<dbReference type="InterPro" id="IPR004589">
    <property type="entry name" value="DNA_helicase_ATP-dep_RecQ"/>
</dbReference>
<dbReference type="SUPFAM" id="SSF52540">
    <property type="entry name" value="P-loop containing nucleoside triphosphate hydrolases"/>
    <property type="match status" value="1"/>
</dbReference>
<dbReference type="NCBIfam" id="TIGR00614">
    <property type="entry name" value="recQ_fam"/>
    <property type="match status" value="1"/>
</dbReference>
<dbReference type="InterPro" id="IPR032284">
    <property type="entry name" value="RecQ_Zn-bd"/>
</dbReference>
<keyword evidence="5 15" id="KW-0347">Helicase</keyword>
<keyword evidence="2" id="KW-0479">Metal-binding</keyword>
<reference evidence="15 16" key="1">
    <citation type="submission" date="2021-10" db="EMBL/GenBank/DDBJ databases">
        <title>Anaerobic single-cell dispensing facilitates the cultivation of human gut bacteria.</title>
        <authorList>
            <person name="Afrizal A."/>
        </authorList>
    </citation>
    <scope>NUCLEOTIDE SEQUENCE [LARGE SCALE GENOMIC DNA]</scope>
    <source>
        <strain evidence="15 16">CLA-AA-H270</strain>
    </source>
</reference>
<keyword evidence="3" id="KW-0547">Nucleotide-binding</keyword>
<name>A0AAW4W3Q5_9FIRM</name>
<dbReference type="RefSeq" id="WP_227601213.1">
    <property type="nucleotide sequence ID" value="NZ_JAJEPX010000062.1"/>
</dbReference>
<evidence type="ECO:0000256" key="7">
    <source>
        <dbReference type="ARBA" id="ARBA00023125"/>
    </source>
</evidence>
<dbReference type="InterPro" id="IPR014001">
    <property type="entry name" value="Helicase_ATP-bd"/>
</dbReference>
<feature type="domain" description="Helicase C-terminal" evidence="14">
    <location>
        <begin position="210"/>
        <end position="382"/>
    </location>
</feature>
<evidence type="ECO:0000313" key="15">
    <source>
        <dbReference type="EMBL" id="MCC2177841.1"/>
    </source>
</evidence>
<comment type="caution">
    <text evidence="15">The sequence shown here is derived from an EMBL/GenBank/DDBJ whole genome shotgun (WGS) entry which is preliminary data.</text>
</comment>
<dbReference type="Pfam" id="PF00271">
    <property type="entry name" value="Helicase_C"/>
    <property type="match status" value="1"/>
</dbReference>
<dbReference type="EMBL" id="JAJEPX010000062">
    <property type="protein sequence ID" value="MCC2177841.1"/>
    <property type="molecule type" value="Genomic_DNA"/>
</dbReference>
<dbReference type="PROSITE" id="PS51194">
    <property type="entry name" value="HELICASE_CTER"/>
    <property type="match status" value="1"/>
</dbReference>
<evidence type="ECO:0000256" key="4">
    <source>
        <dbReference type="ARBA" id="ARBA00022801"/>
    </source>
</evidence>
<evidence type="ECO:0000256" key="5">
    <source>
        <dbReference type="ARBA" id="ARBA00022806"/>
    </source>
</evidence>
<dbReference type="GO" id="GO:0030894">
    <property type="term" value="C:replisome"/>
    <property type="evidence" value="ECO:0007669"/>
    <property type="project" value="TreeGrafter"/>
</dbReference>
<evidence type="ECO:0000256" key="1">
    <source>
        <dbReference type="ARBA" id="ARBA00005446"/>
    </source>
</evidence>
<dbReference type="GO" id="GO:0009378">
    <property type="term" value="F:four-way junction helicase activity"/>
    <property type="evidence" value="ECO:0007669"/>
    <property type="project" value="TreeGrafter"/>
</dbReference>
<dbReference type="GO" id="GO:0006281">
    <property type="term" value="P:DNA repair"/>
    <property type="evidence" value="ECO:0007669"/>
    <property type="project" value="TreeGrafter"/>
</dbReference>
<proteinExistence type="inferred from homology"/>
<evidence type="ECO:0000256" key="6">
    <source>
        <dbReference type="ARBA" id="ARBA00022840"/>
    </source>
</evidence>
<dbReference type="GeneID" id="98659175"/>
<dbReference type="GO" id="GO:0043590">
    <property type="term" value="C:bacterial nucleoid"/>
    <property type="evidence" value="ECO:0007669"/>
    <property type="project" value="TreeGrafter"/>
</dbReference>
<dbReference type="GO" id="GO:0003677">
    <property type="term" value="F:DNA binding"/>
    <property type="evidence" value="ECO:0007669"/>
    <property type="project" value="UniProtKB-KW"/>
</dbReference>
<dbReference type="EC" id="5.6.2.4" evidence="10"/>
<evidence type="ECO:0000256" key="8">
    <source>
        <dbReference type="ARBA" id="ARBA00023235"/>
    </source>
</evidence>
<dbReference type="GO" id="GO:0006310">
    <property type="term" value="P:DNA recombination"/>
    <property type="evidence" value="ECO:0007669"/>
    <property type="project" value="InterPro"/>
</dbReference>
<dbReference type="SMART" id="SM00487">
    <property type="entry name" value="DEXDc"/>
    <property type="match status" value="1"/>
</dbReference>
<dbReference type="InterPro" id="IPR027417">
    <property type="entry name" value="P-loop_NTPase"/>
</dbReference>
<keyword evidence="8" id="KW-0413">Isomerase</keyword>
<dbReference type="InterPro" id="IPR001650">
    <property type="entry name" value="Helicase_C-like"/>
</dbReference>
<dbReference type="GO" id="GO:0046872">
    <property type="term" value="F:metal ion binding"/>
    <property type="evidence" value="ECO:0007669"/>
    <property type="project" value="UniProtKB-KW"/>
</dbReference>
<evidence type="ECO:0000256" key="11">
    <source>
        <dbReference type="ARBA" id="ARBA00044535"/>
    </source>
</evidence>
<keyword evidence="7" id="KW-0238">DNA-binding</keyword>
<dbReference type="SMART" id="SM00490">
    <property type="entry name" value="HELICc"/>
    <property type="match status" value="1"/>
</dbReference>
<dbReference type="InterPro" id="IPR011545">
    <property type="entry name" value="DEAD/DEAH_box_helicase_dom"/>
</dbReference>
<dbReference type="PROSITE" id="PS51192">
    <property type="entry name" value="HELICASE_ATP_BIND_1"/>
    <property type="match status" value="1"/>
</dbReference>
<evidence type="ECO:0000256" key="9">
    <source>
        <dbReference type="ARBA" id="ARBA00034617"/>
    </source>
</evidence>
<keyword evidence="4 15" id="KW-0378">Hydrolase</keyword>
<evidence type="ECO:0000313" key="16">
    <source>
        <dbReference type="Proteomes" id="UP001298753"/>
    </source>
</evidence>
<dbReference type="GO" id="GO:0043138">
    <property type="term" value="F:3'-5' DNA helicase activity"/>
    <property type="evidence" value="ECO:0007669"/>
    <property type="project" value="UniProtKB-EC"/>
</dbReference>
<protein>
    <recommendedName>
        <fullName evidence="11">ATP-dependent DNA helicase RecQ</fullName>
        <ecNumber evidence="10">5.6.2.4</ecNumber>
    </recommendedName>
    <alternativeName>
        <fullName evidence="12">DNA 3'-5' helicase RecQ</fullName>
    </alternativeName>
</protein>
<dbReference type="PANTHER" id="PTHR13710:SF105">
    <property type="entry name" value="ATP-DEPENDENT DNA HELICASE Q1"/>
    <property type="match status" value="1"/>
</dbReference>
<feature type="domain" description="Helicase ATP-binding" evidence="13">
    <location>
        <begin position="27"/>
        <end position="197"/>
    </location>
</feature>
<comment type="similarity">
    <text evidence="1">Belongs to the helicase family. RecQ subfamily.</text>
</comment>
<keyword evidence="6" id="KW-0067">ATP-binding</keyword>
<comment type="catalytic activity">
    <reaction evidence="9">
        <text>Couples ATP hydrolysis with the unwinding of duplex DNA by translocating in the 3'-5' direction.</text>
        <dbReference type="EC" id="5.6.2.4"/>
    </reaction>
</comment>
<dbReference type="Pfam" id="PF00270">
    <property type="entry name" value="DEAD"/>
    <property type="match status" value="1"/>
</dbReference>
<sequence>MDIKRKIKQAANIIGIDELRKSQVKPINDILEGRDTMVVARPSAGKSAIYQIPALVHEGERTITIEPLLSLMHDQVRKLREHGVGAARLDSTMKKSEQRECLQKFISGEVQMLFVTPEQFGKEEFLCTMKAVLVYMVVVDECHAVLDWGYSFRDAYLNLGQTIDELEARPIITALTATATEDDMAEIAQCLHMQNPAMYRNDLYNPKLVYIKQHAVNREEKRKLLCKYLSKYHANSSIVYCNTRKAVEAVYKLLDKKYSGQVTMSHAGLKPKARMANESEFLSGKKTIMVATTAFGMGIDLDSVDLVIHFNMSLSLTDYMQQSGRAGRNGQKAHAVLLYSDEDYYTNLAILHDGHPTLRGMEQLDMMKEFCDDNEHCMAQLLLGRFGQKMKKGCKHCTVCQKNRRKKK</sequence>
<dbReference type="GO" id="GO:0005524">
    <property type="term" value="F:ATP binding"/>
    <property type="evidence" value="ECO:0007669"/>
    <property type="project" value="UniProtKB-KW"/>
</dbReference>
<evidence type="ECO:0000259" key="14">
    <source>
        <dbReference type="PROSITE" id="PS51194"/>
    </source>
</evidence>
<evidence type="ECO:0000256" key="2">
    <source>
        <dbReference type="ARBA" id="ARBA00022723"/>
    </source>
</evidence>
<evidence type="ECO:0000256" key="10">
    <source>
        <dbReference type="ARBA" id="ARBA00034808"/>
    </source>
</evidence>
<dbReference type="GO" id="GO:0005737">
    <property type="term" value="C:cytoplasm"/>
    <property type="evidence" value="ECO:0007669"/>
    <property type="project" value="TreeGrafter"/>
</dbReference>
<dbReference type="PANTHER" id="PTHR13710">
    <property type="entry name" value="DNA HELICASE RECQ FAMILY MEMBER"/>
    <property type="match status" value="1"/>
</dbReference>
<dbReference type="Pfam" id="PF16124">
    <property type="entry name" value="RecQ_Zn_bind"/>
    <property type="match status" value="1"/>
</dbReference>
<dbReference type="Proteomes" id="UP001298753">
    <property type="component" value="Unassembled WGS sequence"/>
</dbReference>
<evidence type="ECO:0000256" key="3">
    <source>
        <dbReference type="ARBA" id="ARBA00022741"/>
    </source>
</evidence>
<evidence type="ECO:0000259" key="13">
    <source>
        <dbReference type="PROSITE" id="PS51192"/>
    </source>
</evidence>
<dbReference type="CDD" id="cd17920">
    <property type="entry name" value="DEXHc_RecQ"/>
    <property type="match status" value="1"/>
</dbReference>